<evidence type="ECO:0000313" key="2">
    <source>
        <dbReference type="EMBL" id="CAF1601428.1"/>
    </source>
</evidence>
<evidence type="ECO:0000256" key="1">
    <source>
        <dbReference type="SAM" id="MobiDB-lite"/>
    </source>
</evidence>
<accession>A0A816ASI5</accession>
<proteinExistence type="predicted"/>
<dbReference type="Proteomes" id="UP000663828">
    <property type="component" value="Unassembled WGS sequence"/>
</dbReference>
<name>A0A816ASI5_ADIRI</name>
<protein>
    <submittedName>
        <fullName evidence="2">Uncharacterized protein</fullName>
    </submittedName>
</protein>
<feature type="compositionally biased region" description="Low complexity" evidence="1">
    <location>
        <begin position="54"/>
        <end position="64"/>
    </location>
</feature>
<keyword evidence="3" id="KW-1185">Reference proteome</keyword>
<organism evidence="2 3">
    <name type="scientific">Adineta ricciae</name>
    <name type="common">Rotifer</name>
    <dbReference type="NCBI Taxonomy" id="249248"/>
    <lineage>
        <taxon>Eukaryota</taxon>
        <taxon>Metazoa</taxon>
        <taxon>Spiralia</taxon>
        <taxon>Gnathifera</taxon>
        <taxon>Rotifera</taxon>
        <taxon>Eurotatoria</taxon>
        <taxon>Bdelloidea</taxon>
        <taxon>Adinetida</taxon>
        <taxon>Adinetidae</taxon>
        <taxon>Adineta</taxon>
    </lineage>
</organism>
<evidence type="ECO:0000313" key="3">
    <source>
        <dbReference type="Proteomes" id="UP000663828"/>
    </source>
</evidence>
<sequence length="142" mass="16590">MSHIRPPHRAPVPMRPPTINHLVLPRTPPPRTSIPQHPAPPPPPPPMLQPSPSVPSTGRNRLPQFLPVLQPPLFPKEFGFYEEEQYLDDYETYQTVSQLIDQHRLKTQQLDQPTRTFSSLLGHTRRHSPRFSRYLRPVYYEH</sequence>
<gene>
    <name evidence="2" type="ORF">XAT740_LOCUS47762</name>
</gene>
<dbReference type="AlphaFoldDB" id="A0A816ASI5"/>
<reference evidence="2" key="1">
    <citation type="submission" date="2021-02" db="EMBL/GenBank/DDBJ databases">
        <authorList>
            <person name="Nowell W R."/>
        </authorList>
    </citation>
    <scope>NUCLEOTIDE SEQUENCE</scope>
</reference>
<comment type="caution">
    <text evidence="2">The sequence shown here is derived from an EMBL/GenBank/DDBJ whole genome shotgun (WGS) entry which is preliminary data.</text>
</comment>
<feature type="region of interest" description="Disordered" evidence="1">
    <location>
        <begin position="1"/>
        <end position="64"/>
    </location>
</feature>
<feature type="compositionally biased region" description="Pro residues" evidence="1">
    <location>
        <begin position="26"/>
        <end position="53"/>
    </location>
</feature>
<dbReference type="EMBL" id="CAJNOR010006697">
    <property type="protein sequence ID" value="CAF1601428.1"/>
    <property type="molecule type" value="Genomic_DNA"/>
</dbReference>